<evidence type="ECO:0000256" key="1">
    <source>
        <dbReference type="SAM" id="MobiDB-lite"/>
    </source>
</evidence>
<dbReference type="RefSeq" id="XP_013288063.1">
    <property type="nucleotide sequence ID" value="XM_013432609.1"/>
</dbReference>
<sequence length="203" mass="22570">MSKRKASTFEEDMYNFQPYTMIPSTPSTTSSPLSSTSTISSNSDANPYGFLRVKAVPYLNSRTRKRYRDGRPDEETIHENTLKKLYEAQRLHLDEAMPMSDVIPFGEDGLPVDEADAEMTDEVPEAEIPHAAQSNQTTIDAFFGGGRGCVAQSRANTVELRPSPFASLFSASSRPRQQIQRTCSDYWNNPTLQSVSDSATTAR</sequence>
<dbReference type="HOGENOM" id="CLU_106796_0_0_1"/>
<name>A0A0D2H043_9EURO</name>
<gene>
    <name evidence="2" type="ORF">Z517_03505</name>
</gene>
<dbReference type="STRING" id="1442368.A0A0D2H043"/>
<accession>A0A0D2H043</accession>
<feature type="compositionally biased region" description="Low complexity" evidence="1">
    <location>
        <begin position="23"/>
        <end position="43"/>
    </location>
</feature>
<feature type="region of interest" description="Disordered" evidence="1">
    <location>
        <begin position="182"/>
        <end position="203"/>
    </location>
</feature>
<proteinExistence type="predicted"/>
<keyword evidence="3" id="KW-1185">Reference proteome</keyword>
<dbReference type="AlphaFoldDB" id="A0A0D2H043"/>
<dbReference type="VEuPathDB" id="FungiDB:Z517_03505"/>
<organism evidence="2 3">
    <name type="scientific">Fonsecaea pedrosoi CBS 271.37</name>
    <dbReference type="NCBI Taxonomy" id="1442368"/>
    <lineage>
        <taxon>Eukaryota</taxon>
        <taxon>Fungi</taxon>
        <taxon>Dikarya</taxon>
        <taxon>Ascomycota</taxon>
        <taxon>Pezizomycotina</taxon>
        <taxon>Eurotiomycetes</taxon>
        <taxon>Chaetothyriomycetidae</taxon>
        <taxon>Chaetothyriales</taxon>
        <taxon>Herpotrichiellaceae</taxon>
        <taxon>Fonsecaea</taxon>
    </lineage>
</organism>
<dbReference type="EMBL" id="KN846970">
    <property type="protein sequence ID" value="KIW84255.1"/>
    <property type="molecule type" value="Genomic_DNA"/>
</dbReference>
<dbReference type="GeneID" id="25302995"/>
<feature type="region of interest" description="Disordered" evidence="1">
    <location>
        <begin position="18"/>
        <end position="46"/>
    </location>
</feature>
<dbReference type="Proteomes" id="UP000053029">
    <property type="component" value="Unassembled WGS sequence"/>
</dbReference>
<reference evidence="2 3" key="1">
    <citation type="submission" date="2015-01" db="EMBL/GenBank/DDBJ databases">
        <title>The Genome Sequence of Fonsecaea pedrosoi CBS 271.37.</title>
        <authorList>
            <consortium name="The Broad Institute Genomics Platform"/>
            <person name="Cuomo C."/>
            <person name="de Hoog S."/>
            <person name="Gorbushina A."/>
            <person name="Stielow B."/>
            <person name="Teixiera M."/>
            <person name="Abouelleil A."/>
            <person name="Chapman S.B."/>
            <person name="Priest M."/>
            <person name="Young S.K."/>
            <person name="Wortman J."/>
            <person name="Nusbaum C."/>
            <person name="Birren B."/>
        </authorList>
    </citation>
    <scope>NUCLEOTIDE SEQUENCE [LARGE SCALE GENOMIC DNA]</scope>
    <source>
        <strain evidence="2 3">CBS 271.37</strain>
    </source>
</reference>
<dbReference type="OrthoDB" id="5336357at2759"/>
<evidence type="ECO:0000313" key="2">
    <source>
        <dbReference type="EMBL" id="KIW84255.1"/>
    </source>
</evidence>
<protein>
    <submittedName>
        <fullName evidence="2">Uncharacterized protein</fullName>
    </submittedName>
</protein>
<evidence type="ECO:0000313" key="3">
    <source>
        <dbReference type="Proteomes" id="UP000053029"/>
    </source>
</evidence>